<accession>A0AAD7WY52</accession>
<dbReference type="Proteomes" id="UP001221898">
    <property type="component" value="Unassembled WGS sequence"/>
</dbReference>
<feature type="compositionally biased region" description="Basic and acidic residues" evidence="1">
    <location>
        <begin position="504"/>
        <end position="514"/>
    </location>
</feature>
<evidence type="ECO:0000259" key="2">
    <source>
        <dbReference type="PROSITE" id="PS51444"/>
    </source>
</evidence>
<evidence type="ECO:0000256" key="1">
    <source>
        <dbReference type="SAM" id="MobiDB-lite"/>
    </source>
</evidence>
<dbReference type="AlphaFoldDB" id="A0AAD7WY52"/>
<evidence type="ECO:0000313" key="3">
    <source>
        <dbReference type="EMBL" id="KAJ8412514.1"/>
    </source>
</evidence>
<feature type="region of interest" description="Disordered" evidence="1">
    <location>
        <begin position="583"/>
        <end position="678"/>
    </location>
</feature>
<proteinExistence type="predicted"/>
<dbReference type="PROSITE" id="PS51444">
    <property type="entry name" value="FH2"/>
    <property type="match status" value="1"/>
</dbReference>
<dbReference type="EMBL" id="JAINUG010000019">
    <property type="protein sequence ID" value="KAJ8412514.1"/>
    <property type="molecule type" value="Genomic_DNA"/>
</dbReference>
<dbReference type="InterPro" id="IPR015425">
    <property type="entry name" value="FH2_Formin"/>
</dbReference>
<dbReference type="SMART" id="SM00498">
    <property type="entry name" value="FH2"/>
    <property type="match status" value="1"/>
</dbReference>
<feature type="compositionally biased region" description="Basic residues" evidence="1">
    <location>
        <begin position="650"/>
        <end position="667"/>
    </location>
</feature>
<reference evidence="3" key="1">
    <citation type="journal article" date="2023" name="Science">
        <title>Genome structures resolve the early diversification of teleost fishes.</title>
        <authorList>
            <person name="Parey E."/>
            <person name="Louis A."/>
            <person name="Montfort J."/>
            <person name="Bouchez O."/>
            <person name="Roques C."/>
            <person name="Iampietro C."/>
            <person name="Lluch J."/>
            <person name="Castinel A."/>
            <person name="Donnadieu C."/>
            <person name="Desvignes T."/>
            <person name="Floi Bucao C."/>
            <person name="Jouanno E."/>
            <person name="Wen M."/>
            <person name="Mejri S."/>
            <person name="Dirks R."/>
            <person name="Jansen H."/>
            <person name="Henkel C."/>
            <person name="Chen W.J."/>
            <person name="Zahm M."/>
            <person name="Cabau C."/>
            <person name="Klopp C."/>
            <person name="Thompson A.W."/>
            <person name="Robinson-Rechavi M."/>
            <person name="Braasch I."/>
            <person name="Lecointre G."/>
            <person name="Bobe J."/>
            <person name="Postlethwait J.H."/>
            <person name="Berthelot C."/>
            <person name="Roest Crollius H."/>
            <person name="Guiguen Y."/>
        </authorList>
    </citation>
    <scope>NUCLEOTIDE SEQUENCE</scope>
    <source>
        <strain evidence="3">NC1722</strain>
    </source>
</reference>
<dbReference type="InterPro" id="IPR042201">
    <property type="entry name" value="FH2_Formin_sf"/>
</dbReference>
<dbReference type="PANTHER" id="PTHR46345">
    <property type="entry name" value="INVERTED FORMIN-2"/>
    <property type="match status" value="1"/>
</dbReference>
<organism evidence="3 4">
    <name type="scientific">Aldrovandia affinis</name>
    <dbReference type="NCBI Taxonomy" id="143900"/>
    <lineage>
        <taxon>Eukaryota</taxon>
        <taxon>Metazoa</taxon>
        <taxon>Chordata</taxon>
        <taxon>Craniata</taxon>
        <taxon>Vertebrata</taxon>
        <taxon>Euteleostomi</taxon>
        <taxon>Actinopterygii</taxon>
        <taxon>Neopterygii</taxon>
        <taxon>Teleostei</taxon>
        <taxon>Notacanthiformes</taxon>
        <taxon>Halosauridae</taxon>
        <taxon>Aldrovandia</taxon>
    </lineage>
</organism>
<dbReference type="SUPFAM" id="SSF101447">
    <property type="entry name" value="Formin homology 2 domain (FH2 domain)"/>
    <property type="match status" value="1"/>
</dbReference>
<name>A0AAD7WY52_9TELE</name>
<dbReference type="Pfam" id="PF02181">
    <property type="entry name" value="FH2"/>
    <property type="match status" value="1"/>
</dbReference>
<comment type="caution">
    <text evidence="3">The sequence shown here is derived from an EMBL/GenBank/DDBJ whole genome shotgun (WGS) entry which is preliminary data.</text>
</comment>
<evidence type="ECO:0000313" key="4">
    <source>
        <dbReference type="Proteomes" id="UP001221898"/>
    </source>
</evidence>
<gene>
    <name evidence="3" type="ORF">AAFF_G00128500</name>
</gene>
<protein>
    <recommendedName>
        <fullName evidence="2">FH2 domain-containing protein</fullName>
    </recommendedName>
</protein>
<dbReference type="PANTHER" id="PTHR46345:SF7">
    <property type="entry name" value="FH2 DOMAIN CONTAINING 3-RELATED"/>
    <property type="match status" value="1"/>
</dbReference>
<keyword evidence="4" id="KW-1185">Reference proteome</keyword>
<feature type="region of interest" description="Disordered" evidence="1">
    <location>
        <begin position="487"/>
        <end position="570"/>
    </location>
</feature>
<feature type="domain" description="FH2" evidence="2">
    <location>
        <begin position="12"/>
        <end position="408"/>
    </location>
</feature>
<feature type="compositionally biased region" description="Acidic residues" evidence="1">
    <location>
        <begin position="552"/>
        <end position="563"/>
    </location>
</feature>
<sequence>MLRVCPAHSTLFSRNVERRSRMRNFNWDTIPQQSVLGKRNVWTAQRAQEDFELDIKRMEELFSHSEESQPPKDHTIRKSIRGVPATAQTAEVISILNSKKSMNIGIFLKQIKRSIREMVEDIRQGNWVKFGMGKLKELTKHLPEEGEVKKLLAFRGDLRHLCEADLFMVLLVKVPSYEARLHSLVLREEFFPLIEEMMQSIAIMTTAAQELLDCDDLHSIIRLVLKAGNYMNAGGYAGSAIGFRMASLLKLVDTKANKPSMNLMHYVAMQAQEIDPSLLKFPNQLQHIGAAARIQMQEVEMDFKREVERVKEAKADSSEQQELQSQMESFLRKAESRLTVVQASLHALDLVSNSVAEFFCEDSGLFKLEECCSIFHSFCQKFTRAYQENRDQELAEAKRRQRQQNMAKRRSVATCSALDRGKDLEGEALEFVLQKFLTSQGSRRRSGAPALTVGSLKELAVEKNSARERPESRPSRAVETCMNGWNSAQDLTGSVKPVEVDQPYVREERRDSPEQQRVPSIDLKQTPKASDRGRGRSASHFTPSTHPPVSLVEEEEEEEEKEEEMVQRMREVSRRVLRYQTSRDSLSLGEHLADPSRTPGGAATSPLHRNEAATSPRTVLSPRLPTKVTPNSLKRRHTLSAPSRSPWATARRKTSRLRFPQKPRPRAVSRPGRHDATPAFRLGDLFHRHSNHGLTKTSKPPAARLEKQGSSAFVSFFKRLGEKNGRSAADKLDS</sequence>
<dbReference type="Gene3D" id="1.20.58.2220">
    <property type="entry name" value="Formin, FH2 domain"/>
    <property type="match status" value="1"/>
</dbReference>